<accession>A0A835YW07</accession>
<sequence>MAGGAPPPSFGAFATDGFGTGYMSSSGHFTFQNADQPSASGFYIYHTCDPYTPGAYYALFVSSGGNADGSGAFLDTPSCEHGAFSYAADGATLQWTFALADPDFATTCQALPSEAFGTATTAVQIARVPDAVSSGTFCGLNFY</sequence>
<protein>
    <submittedName>
        <fullName evidence="1">Uncharacterized protein</fullName>
    </submittedName>
</protein>
<evidence type="ECO:0000313" key="2">
    <source>
        <dbReference type="Proteomes" id="UP000664859"/>
    </source>
</evidence>
<dbReference type="AlphaFoldDB" id="A0A835YW07"/>
<evidence type="ECO:0000313" key="1">
    <source>
        <dbReference type="EMBL" id="KAG5182536.1"/>
    </source>
</evidence>
<keyword evidence="2" id="KW-1185">Reference proteome</keyword>
<dbReference type="Proteomes" id="UP000664859">
    <property type="component" value="Unassembled WGS sequence"/>
</dbReference>
<name>A0A835YW07_9STRA</name>
<reference evidence="1" key="1">
    <citation type="submission" date="2021-02" db="EMBL/GenBank/DDBJ databases">
        <title>First Annotated Genome of the Yellow-green Alga Tribonema minus.</title>
        <authorList>
            <person name="Mahan K.M."/>
        </authorList>
    </citation>
    <scope>NUCLEOTIDE SEQUENCE</scope>
    <source>
        <strain evidence="1">UTEX B ZZ1240</strain>
    </source>
</reference>
<organism evidence="1 2">
    <name type="scientific">Tribonema minus</name>
    <dbReference type="NCBI Taxonomy" id="303371"/>
    <lineage>
        <taxon>Eukaryota</taxon>
        <taxon>Sar</taxon>
        <taxon>Stramenopiles</taxon>
        <taxon>Ochrophyta</taxon>
        <taxon>PX clade</taxon>
        <taxon>Xanthophyceae</taxon>
        <taxon>Tribonematales</taxon>
        <taxon>Tribonemataceae</taxon>
        <taxon>Tribonema</taxon>
    </lineage>
</organism>
<comment type="caution">
    <text evidence="1">The sequence shown here is derived from an EMBL/GenBank/DDBJ whole genome shotgun (WGS) entry which is preliminary data.</text>
</comment>
<gene>
    <name evidence="1" type="ORF">JKP88DRAFT_277900</name>
</gene>
<dbReference type="EMBL" id="JAFCMP010000235">
    <property type="protein sequence ID" value="KAG5182536.1"/>
    <property type="molecule type" value="Genomic_DNA"/>
</dbReference>
<proteinExistence type="predicted"/>